<proteinExistence type="predicted"/>
<keyword evidence="3" id="KW-1185">Reference proteome</keyword>
<reference evidence="2" key="1">
    <citation type="submission" date="2022-06" db="EMBL/GenBank/DDBJ databases">
        <title>Draft genome sequences of Leminorella grimontii str. JCM5902.</title>
        <authorList>
            <person name="Wakabayashi Y."/>
            <person name="Kojima K."/>
        </authorList>
    </citation>
    <scope>NUCLEOTIDE SEQUENCE</scope>
    <source>
        <strain evidence="2">JCM 5902</strain>
    </source>
</reference>
<evidence type="ECO:0000313" key="2">
    <source>
        <dbReference type="EMBL" id="GKX56706.1"/>
    </source>
</evidence>
<feature type="transmembrane region" description="Helical" evidence="1">
    <location>
        <begin position="111"/>
        <end position="128"/>
    </location>
</feature>
<evidence type="ECO:0000256" key="1">
    <source>
        <dbReference type="SAM" id="Phobius"/>
    </source>
</evidence>
<gene>
    <name evidence="2" type="ORF">SOASR030_28180</name>
</gene>
<comment type="caution">
    <text evidence="2">The sequence shown here is derived from an EMBL/GenBank/DDBJ whole genome shotgun (WGS) entry which is preliminary data.</text>
</comment>
<feature type="transmembrane region" description="Helical" evidence="1">
    <location>
        <begin position="55"/>
        <end position="80"/>
    </location>
</feature>
<feature type="transmembrane region" description="Helical" evidence="1">
    <location>
        <begin position="149"/>
        <end position="166"/>
    </location>
</feature>
<protein>
    <submittedName>
        <fullName evidence="2">Uncharacterized protein</fullName>
    </submittedName>
</protein>
<name>A0AAV5N3P7_9GAMM</name>
<feature type="transmembrane region" description="Helical" evidence="1">
    <location>
        <begin position="200"/>
        <end position="222"/>
    </location>
</feature>
<feature type="transmembrane region" description="Helical" evidence="1">
    <location>
        <begin position="87"/>
        <end position="105"/>
    </location>
</feature>
<dbReference type="RefSeq" id="WP_027276129.1">
    <property type="nucleotide sequence ID" value="NZ_BRLH01000007.1"/>
</dbReference>
<feature type="transmembrane region" description="Helical" evidence="1">
    <location>
        <begin position="228"/>
        <end position="249"/>
    </location>
</feature>
<keyword evidence="1" id="KW-1133">Transmembrane helix</keyword>
<dbReference type="EMBL" id="BRLH01000007">
    <property type="protein sequence ID" value="GKX56706.1"/>
    <property type="molecule type" value="Genomic_DNA"/>
</dbReference>
<feature type="transmembrane region" description="Helical" evidence="1">
    <location>
        <begin position="172"/>
        <end position="188"/>
    </location>
</feature>
<dbReference type="AlphaFoldDB" id="A0AAV5N3P7"/>
<sequence>MDLITFKLILPPFLILLASLAGRRWGDAIEGWLVGLPLTSGPVAAFLALQYGTDFAAIASNGSLIGTVAQACFCLGYATVARRGWELALIAGIVAYACSALLVQALPLTHWGFFAAALITLTVSARLIPFHNPLRNPIASPWWDLPARMTIATVIVVTLTAAASFVGAQMAGILASFPVFASILAVFAHRMRGPEMAMQVLRGMVLSLYGFAAFFFLIGLIIVEVGTLYAFIIATVSSLLMQSGALYFIRRKLPYIR</sequence>
<keyword evidence="1" id="KW-0472">Membrane</keyword>
<keyword evidence="1" id="KW-0812">Transmembrane</keyword>
<organism evidence="2 3">
    <name type="scientific">Leminorella grimontii</name>
    <dbReference type="NCBI Taxonomy" id="82981"/>
    <lineage>
        <taxon>Bacteria</taxon>
        <taxon>Pseudomonadati</taxon>
        <taxon>Pseudomonadota</taxon>
        <taxon>Gammaproteobacteria</taxon>
        <taxon>Enterobacterales</taxon>
        <taxon>Budviciaceae</taxon>
        <taxon>Leminorella</taxon>
    </lineage>
</organism>
<evidence type="ECO:0000313" key="3">
    <source>
        <dbReference type="Proteomes" id="UP001058124"/>
    </source>
</evidence>
<accession>A0AAV5N3P7</accession>
<dbReference type="Proteomes" id="UP001058124">
    <property type="component" value="Unassembled WGS sequence"/>
</dbReference>